<proteinExistence type="predicted"/>
<dbReference type="AlphaFoldDB" id="A0A0C3QAJ7"/>
<dbReference type="OrthoDB" id="544685at2759"/>
<evidence type="ECO:0000256" key="1">
    <source>
        <dbReference type="ARBA" id="ARBA00004370"/>
    </source>
</evidence>
<accession>A0A0C3QAJ7</accession>
<dbReference type="InterPro" id="IPR010920">
    <property type="entry name" value="LSM_dom_sf"/>
</dbReference>
<feature type="compositionally biased region" description="Basic and acidic residues" evidence="6">
    <location>
        <begin position="77"/>
        <end position="89"/>
    </location>
</feature>
<dbReference type="PANTHER" id="PTHR31323:SF1">
    <property type="entry name" value="MECHANOSENSITIVE ION CHANNEL PROTEIN"/>
    <property type="match status" value="1"/>
</dbReference>
<feature type="transmembrane region" description="Helical" evidence="7">
    <location>
        <begin position="218"/>
        <end position="247"/>
    </location>
</feature>
<feature type="compositionally biased region" description="Pro residues" evidence="6">
    <location>
        <begin position="153"/>
        <end position="165"/>
    </location>
</feature>
<dbReference type="GO" id="GO:0016020">
    <property type="term" value="C:membrane"/>
    <property type="evidence" value="ECO:0007669"/>
    <property type="project" value="UniProtKB-SubCell"/>
</dbReference>
<dbReference type="GO" id="GO:0005509">
    <property type="term" value="F:calcium ion binding"/>
    <property type="evidence" value="ECO:0007669"/>
    <property type="project" value="InterPro"/>
</dbReference>
<reference evidence="9 10" key="1">
    <citation type="submission" date="2014-04" db="EMBL/GenBank/DDBJ databases">
        <authorList>
            <consortium name="DOE Joint Genome Institute"/>
            <person name="Kuo A."/>
            <person name="Girlanda M."/>
            <person name="Perotto S."/>
            <person name="Kohler A."/>
            <person name="Nagy L.G."/>
            <person name="Floudas D."/>
            <person name="Copeland A."/>
            <person name="Barry K.W."/>
            <person name="Cichocki N."/>
            <person name="Veneault-Fourrey C."/>
            <person name="LaButti K."/>
            <person name="Lindquist E.A."/>
            <person name="Lipzen A."/>
            <person name="Lundell T."/>
            <person name="Morin E."/>
            <person name="Murat C."/>
            <person name="Sun H."/>
            <person name="Tunlid A."/>
            <person name="Henrissat B."/>
            <person name="Grigoriev I.V."/>
            <person name="Hibbett D.S."/>
            <person name="Martin F."/>
            <person name="Nordberg H.P."/>
            <person name="Cantor M.N."/>
            <person name="Hua S.X."/>
        </authorList>
    </citation>
    <scope>NUCLEOTIDE SEQUENCE [LARGE SCALE GENOMIC DNA]</scope>
    <source>
        <strain evidence="9 10">MUT 4182</strain>
    </source>
</reference>
<dbReference type="PROSITE" id="PS50222">
    <property type="entry name" value="EF_HAND_2"/>
    <property type="match status" value="1"/>
</dbReference>
<dbReference type="Pfam" id="PF00924">
    <property type="entry name" value="MS_channel_2nd"/>
    <property type="match status" value="1"/>
</dbReference>
<keyword evidence="3" id="KW-0106">Calcium</keyword>
<feature type="transmembrane region" description="Helical" evidence="7">
    <location>
        <begin position="364"/>
        <end position="386"/>
    </location>
</feature>
<feature type="region of interest" description="Disordered" evidence="6">
    <location>
        <begin position="904"/>
        <end position="977"/>
    </location>
</feature>
<keyword evidence="5 7" id="KW-0472">Membrane</keyword>
<feature type="compositionally biased region" description="Polar residues" evidence="6">
    <location>
        <begin position="127"/>
        <end position="136"/>
    </location>
</feature>
<evidence type="ECO:0000256" key="3">
    <source>
        <dbReference type="ARBA" id="ARBA00022837"/>
    </source>
</evidence>
<dbReference type="GO" id="GO:0006874">
    <property type="term" value="P:intracellular calcium ion homeostasis"/>
    <property type="evidence" value="ECO:0007669"/>
    <property type="project" value="TreeGrafter"/>
</dbReference>
<dbReference type="InterPro" id="IPR002048">
    <property type="entry name" value="EF_hand_dom"/>
</dbReference>
<dbReference type="InterPro" id="IPR058650">
    <property type="entry name" value="Msy1/2-like"/>
</dbReference>
<dbReference type="EMBL" id="KN823146">
    <property type="protein sequence ID" value="KIO21189.1"/>
    <property type="molecule type" value="Genomic_DNA"/>
</dbReference>
<feature type="compositionally biased region" description="Acidic residues" evidence="6">
    <location>
        <begin position="176"/>
        <end position="189"/>
    </location>
</feature>
<evidence type="ECO:0000313" key="10">
    <source>
        <dbReference type="Proteomes" id="UP000054248"/>
    </source>
</evidence>
<dbReference type="InterPro" id="IPR011992">
    <property type="entry name" value="EF-hand-dom_pair"/>
</dbReference>
<feature type="transmembrane region" description="Helical" evidence="7">
    <location>
        <begin position="323"/>
        <end position="344"/>
    </location>
</feature>
<dbReference type="SMART" id="SM00054">
    <property type="entry name" value="EFh"/>
    <property type="match status" value="1"/>
</dbReference>
<evidence type="ECO:0000256" key="2">
    <source>
        <dbReference type="ARBA" id="ARBA00022692"/>
    </source>
</evidence>
<evidence type="ECO:0000256" key="4">
    <source>
        <dbReference type="ARBA" id="ARBA00022989"/>
    </source>
</evidence>
<protein>
    <recommendedName>
        <fullName evidence="8">EF-hand domain-containing protein</fullName>
    </recommendedName>
</protein>
<dbReference type="InterPro" id="IPR018247">
    <property type="entry name" value="EF_Hand_1_Ca_BS"/>
</dbReference>
<organism evidence="9 10">
    <name type="scientific">Tulasnella calospora MUT 4182</name>
    <dbReference type="NCBI Taxonomy" id="1051891"/>
    <lineage>
        <taxon>Eukaryota</taxon>
        <taxon>Fungi</taxon>
        <taxon>Dikarya</taxon>
        <taxon>Basidiomycota</taxon>
        <taxon>Agaricomycotina</taxon>
        <taxon>Agaricomycetes</taxon>
        <taxon>Cantharellales</taxon>
        <taxon>Tulasnellaceae</taxon>
        <taxon>Tulasnella</taxon>
    </lineage>
</organism>
<evidence type="ECO:0000256" key="5">
    <source>
        <dbReference type="ARBA" id="ARBA00023136"/>
    </source>
</evidence>
<sequence>MTEPARGRRPSQEGQSDSHSRPTTAGENSQQYAHYPGSGYDFLSLDPNIGQHPPATPPYRRIPTASTTDVRAMPPDYRSEYNVSREHVGSNEGAGTSRANLAYEKSDYPREKESLDDERRDEHEPPSQYNTATTGKSVHYPDTDGIGRLHNTPRPPQSGMPPRPVPSRQSSYAGSDVDDDEEEVYDWSDEEDLVDEEAKFHKTMGQGEKKKGFGFFRFLTFFFSTLIGSTLLSGALVAAAICLRLFWLKPHRSEHREYVTDNVQAWLFWAAANVLISWWLASIIDILPHIFSFLVVIVWGTLSENMKSKLELYQNGKGWVKPLFYAACSWVSWVILFEGIFDLYDGKDEGASRAHYTPRVYQVIRFLFFLVLVVCLEKMLIQMIAFSFHRTAYQERLDDVSKATKVLDHLRDYKPKRAAPTGSGTHTPLFFGGRQRYASEPGTMEEGFINGGDAADDERDARRRSDSPAATLPPRKKRGFWDFSGSGSGSGKSKPKRKDSNIPLQDSPTHAYPPHRPGSGQNTPALGSDGRRTPGGRHSRDASPHDGEAVILQAAKALKKVALHDARGMRRGNGDDEEGGGGVFSLNSAHEAKKLARNLYYAFRSDRRRQYLIPSDFYPAYATADEARDAFRVFDKDDNGDITRAEIKTAVMKVYKERRFLARSLRDVGAAVATLDGLMLCVFLIILIFIALPIFGVSISSSFSSIYTVFIAASFIFKNAASNAFDSIMFLFVTHPFDTGDRCFIDNENLVVRKMGLFATTFTRVDGSQTYYFNSMLLTKFIMNARRSDKMGEVMEMQINWRTPQWKLDALEKRLNEWIDSDDKRWYKAGTSIAFSKIEFQKALCVNIGIGHNGTWQDWTLRLARKTAFHAAVQYFARQLEITCTESPQPIIFTKPESKYPYLDESQVEEPTTPHTPRTPHTPHTPHTPAVPNAPAVPSDLHREHAMLGFTPPQGKNQLRHRKGNKKKLMGATDADG</sequence>
<evidence type="ECO:0000256" key="6">
    <source>
        <dbReference type="SAM" id="MobiDB-lite"/>
    </source>
</evidence>
<dbReference type="InterPro" id="IPR006685">
    <property type="entry name" value="MscS_channel_2nd"/>
</dbReference>
<dbReference type="Proteomes" id="UP000054248">
    <property type="component" value="Unassembled WGS sequence"/>
</dbReference>
<comment type="subcellular location">
    <subcellularLocation>
        <location evidence="1">Membrane</location>
    </subcellularLocation>
</comment>
<dbReference type="PANTHER" id="PTHR31323">
    <property type="entry name" value="MECHANOSENSITIVE ION CHANNEL PROTEIN MSY2"/>
    <property type="match status" value="1"/>
</dbReference>
<feature type="transmembrane region" description="Helical" evidence="7">
    <location>
        <begin position="276"/>
        <end position="302"/>
    </location>
</feature>
<feature type="compositionally biased region" description="Basic and acidic residues" evidence="6">
    <location>
        <begin position="104"/>
        <end position="125"/>
    </location>
</feature>
<feature type="region of interest" description="Disordered" evidence="6">
    <location>
        <begin position="1"/>
        <end position="189"/>
    </location>
</feature>
<keyword evidence="10" id="KW-1185">Reference proteome</keyword>
<dbReference type="SUPFAM" id="SSF47473">
    <property type="entry name" value="EF-hand"/>
    <property type="match status" value="1"/>
</dbReference>
<feature type="transmembrane region" description="Helical" evidence="7">
    <location>
        <begin position="698"/>
        <end position="717"/>
    </location>
</feature>
<dbReference type="Gene3D" id="1.10.238.10">
    <property type="entry name" value="EF-hand"/>
    <property type="match status" value="1"/>
</dbReference>
<reference evidence="10" key="2">
    <citation type="submission" date="2015-01" db="EMBL/GenBank/DDBJ databases">
        <title>Evolutionary Origins and Diversification of the Mycorrhizal Mutualists.</title>
        <authorList>
            <consortium name="DOE Joint Genome Institute"/>
            <consortium name="Mycorrhizal Genomics Consortium"/>
            <person name="Kohler A."/>
            <person name="Kuo A."/>
            <person name="Nagy L.G."/>
            <person name="Floudas D."/>
            <person name="Copeland A."/>
            <person name="Barry K.W."/>
            <person name="Cichocki N."/>
            <person name="Veneault-Fourrey C."/>
            <person name="LaButti K."/>
            <person name="Lindquist E.A."/>
            <person name="Lipzen A."/>
            <person name="Lundell T."/>
            <person name="Morin E."/>
            <person name="Murat C."/>
            <person name="Riley R."/>
            <person name="Ohm R."/>
            <person name="Sun H."/>
            <person name="Tunlid A."/>
            <person name="Henrissat B."/>
            <person name="Grigoriev I.V."/>
            <person name="Hibbett D.S."/>
            <person name="Martin F."/>
        </authorList>
    </citation>
    <scope>NUCLEOTIDE SEQUENCE [LARGE SCALE GENOMIC DNA]</scope>
    <source>
        <strain evidence="10">MUT 4182</strain>
    </source>
</reference>
<feature type="compositionally biased region" description="Polar residues" evidence="6">
    <location>
        <begin position="12"/>
        <end position="32"/>
    </location>
</feature>
<dbReference type="GO" id="GO:0005262">
    <property type="term" value="F:calcium channel activity"/>
    <property type="evidence" value="ECO:0007669"/>
    <property type="project" value="TreeGrafter"/>
</dbReference>
<dbReference type="PROSITE" id="PS00018">
    <property type="entry name" value="EF_HAND_1"/>
    <property type="match status" value="1"/>
</dbReference>
<dbReference type="SUPFAM" id="SSF50182">
    <property type="entry name" value="Sm-like ribonucleoproteins"/>
    <property type="match status" value="1"/>
</dbReference>
<feature type="transmembrane region" description="Helical" evidence="7">
    <location>
        <begin position="668"/>
        <end position="692"/>
    </location>
</feature>
<feature type="region of interest" description="Disordered" evidence="6">
    <location>
        <begin position="415"/>
        <end position="544"/>
    </location>
</feature>
<dbReference type="InterPro" id="IPR023408">
    <property type="entry name" value="MscS_beta-dom_sf"/>
</dbReference>
<feature type="domain" description="EF-hand" evidence="8">
    <location>
        <begin position="622"/>
        <end position="657"/>
    </location>
</feature>
<dbReference type="Gene3D" id="2.30.30.60">
    <property type="match status" value="1"/>
</dbReference>
<gene>
    <name evidence="9" type="ORF">M407DRAFT_29181</name>
</gene>
<dbReference type="HOGENOM" id="CLU_011269_1_0_1"/>
<dbReference type="Pfam" id="PF25886">
    <property type="entry name" value="Msy1"/>
    <property type="match status" value="1"/>
</dbReference>
<feature type="compositionally biased region" description="Basic residues" evidence="6">
    <location>
        <begin position="958"/>
        <end position="969"/>
    </location>
</feature>
<evidence type="ECO:0000256" key="7">
    <source>
        <dbReference type="SAM" id="Phobius"/>
    </source>
</evidence>
<evidence type="ECO:0000313" key="9">
    <source>
        <dbReference type="EMBL" id="KIO21189.1"/>
    </source>
</evidence>
<keyword evidence="4 7" id="KW-1133">Transmembrane helix</keyword>
<evidence type="ECO:0000259" key="8">
    <source>
        <dbReference type="PROSITE" id="PS50222"/>
    </source>
</evidence>
<keyword evidence="2 7" id="KW-0812">Transmembrane</keyword>
<name>A0A0C3QAJ7_9AGAM</name>